<proteinExistence type="inferred from homology"/>
<dbReference type="STRING" id="49390.A0A068UBK9"/>
<dbReference type="InterPro" id="IPR039606">
    <property type="entry name" value="Phytol/farnesol_kinase"/>
</dbReference>
<dbReference type="EMBL" id="HG739100">
    <property type="protein sequence ID" value="CDP05574.1"/>
    <property type="molecule type" value="Genomic_DNA"/>
</dbReference>
<accession>A0A068UBK9</accession>
<dbReference type="GO" id="GO:0016301">
    <property type="term" value="F:kinase activity"/>
    <property type="evidence" value="ECO:0007669"/>
    <property type="project" value="UniProtKB-KW"/>
</dbReference>
<evidence type="ECO:0000256" key="10">
    <source>
        <dbReference type="ARBA" id="ARBA00023136"/>
    </source>
</evidence>
<keyword evidence="5" id="KW-0808">Transferase</keyword>
<feature type="transmembrane region" description="Helical" evidence="11">
    <location>
        <begin position="12"/>
        <end position="33"/>
    </location>
</feature>
<dbReference type="GO" id="GO:0031969">
    <property type="term" value="C:chloroplast membrane"/>
    <property type="evidence" value="ECO:0007669"/>
    <property type="project" value="UniProtKB-SubCell"/>
</dbReference>
<keyword evidence="6 11" id="KW-0812">Transmembrane</keyword>
<name>A0A068UBK9_COFCA</name>
<evidence type="ECO:0000256" key="7">
    <source>
        <dbReference type="ARBA" id="ARBA00022777"/>
    </source>
</evidence>
<evidence type="ECO:0000256" key="3">
    <source>
        <dbReference type="ARBA" id="ARBA00022528"/>
    </source>
</evidence>
<evidence type="ECO:0000256" key="4">
    <source>
        <dbReference type="ARBA" id="ARBA00022640"/>
    </source>
</evidence>
<feature type="transmembrane region" description="Helical" evidence="11">
    <location>
        <begin position="109"/>
        <end position="127"/>
    </location>
</feature>
<dbReference type="PANTHER" id="PTHR32523:SF7">
    <property type="entry name" value="FARNESOL KINASE, CHLOROPLASTIC"/>
    <property type="match status" value="1"/>
</dbReference>
<evidence type="ECO:0000256" key="5">
    <source>
        <dbReference type="ARBA" id="ARBA00022679"/>
    </source>
</evidence>
<dbReference type="Gramene" id="CDP05574">
    <property type="protein sequence ID" value="CDP05574"/>
    <property type="gene ID" value="GSCOC_T00020697001"/>
</dbReference>
<evidence type="ECO:0000256" key="8">
    <source>
        <dbReference type="ARBA" id="ARBA00022946"/>
    </source>
</evidence>
<evidence type="ECO:0000256" key="1">
    <source>
        <dbReference type="ARBA" id="ARBA00004508"/>
    </source>
</evidence>
<keyword evidence="9 11" id="KW-1133">Transmembrane helix</keyword>
<dbReference type="PhylomeDB" id="A0A068UBK9"/>
<evidence type="ECO:0000256" key="9">
    <source>
        <dbReference type="ARBA" id="ARBA00022989"/>
    </source>
</evidence>
<feature type="transmembrane region" description="Helical" evidence="11">
    <location>
        <begin position="54"/>
        <end position="73"/>
    </location>
</feature>
<dbReference type="InParanoid" id="A0A068UBK9"/>
<evidence type="ECO:0000313" key="12">
    <source>
        <dbReference type="EMBL" id="CDP05574.1"/>
    </source>
</evidence>
<organism evidence="12 13">
    <name type="scientific">Coffea canephora</name>
    <name type="common">Robusta coffee</name>
    <dbReference type="NCBI Taxonomy" id="49390"/>
    <lineage>
        <taxon>Eukaryota</taxon>
        <taxon>Viridiplantae</taxon>
        <taxon>Streptophyta</taxon>
        <taxon>Embryophyta</taxon>
        <taxon>Tracheophyta</taxon>
        <taxon>Spermatophyta</taxon>
        <taxon>Magnoliopsida</taxon>
        <taxon>eudicotyledons</taxon>
        <taxon>Gunneridae</taxon>
        <taxon>Pentapetalae</taxon>
        <taxon>asterids</taxon>
        <taxon>lamiids</taxon>
        <taxon>Gentianales</taxon>
        <taxon>Rubiaceae</taxon>
        <taxon>Ixoroideae</taxon>
        <taxon>Gardenieae complex</taxon>
        <taxon>Bertiereae - Coffeeae clade</taxon>
        <taxon>Coffeeae</taxon>
        <taxon>Coffea</taxon>
    </lineage>
</organism>
<keyword evidence="3" id="KW-0150">Chloroplast</keyword>
<evidence type="ECO:0000256" key="2">
    <source>
        <dbReference type="ARBA" id="ARBA00010794"/>
    </source>
</evidence>
<comment type="similarity">
    <text evidence="2">Belongs to the polyprenol kinase family.</text>
</comment>
<keyword evidence="4" id="KW-0934">Plastid</keyword>
<dbReference type="OrthoDB" id="5673at2759"/>
<sequence length="165" mass="18309">MLCWPMFSSGNQGGFLAAMVPGFNAFKLLLLGLEMRKDEKAVKLMSGLGDHCSVLNASFYYLTAISLASVVYWRTSPVAVAAVCNLCIAPIVGRRFGSLELPYNRNKSVAGTFSMVAASFLASIWYMQYFSIFGYLQESWKMVYKFFVVSLVAGLGESHPYHHKT</sequence>
<gene>
    <name evidence="12" type="ORF">GSCOC_T00020697001</name>
</gene>
<comment type="subcellular location">
    <subcellularLocation>
        <location evidence="1">Plastid</location>
        <location evidence="1">Chloroplast membrane</location>
        <topology evidence="1">Multi-pass membrane protein</topology>
    </subcellularLocation>
</comment>
<reference evidence="13" key="1">
    <citation type="journal article" date="2014" name="Science">
        <title>The coffee genome provides insight into the convergent evolution of caffeine biosynthesis.</title>
        <authorList>
            <person name="Denoeud F."/>
            <person name="Carretero-Paulet L."/>
            <person name="Dereeper A."/>
            <person name="Droc G."/>
            <person name="Guyot R."/>
            <person name="Pietrella M."/>
            <person name="Zheng C."/>
            <person name="Alberti A."/>
            <person name="Anthony F."/>
            <person name="Aprea G."/>
            <person name="Aury J.M."/>
            <person name="Bento P."/>
            <person name="Bernard M."/>
            <person name="Bocs S."/>
            <person name="Campa C."/>
            <person name="Cenci A."/>
            <person name="Combes M.C."/>
            <person name="Crouzillat D."/>
            <person name="Da Silva C."/>
            <person name="Daddiego L."/>
            <person name="De Bellis F."/>
            <person name="Dussert S."/>
            <person name="Garsmeur O."/>
            <person name="Gayraud T."/>
            <person name="Guignon V."/>
            <person name="Jahn K."/>
            <person name="Jamilloux V."/>
            <person name="Joet T."/>
            <person name="Labadie K."/>
            <person name="Lan T."/>
            <person name="Leclercq J."/>
            <person name="Lepelley M."/>
            <person name="Leroy T."/>
            <person name="Li L.T."/>
            <person name="Librado P."/>
            <person name="Lopez L."/>
            <person name="Munoz A."/>
            <person name="Noel B."/>
            <person name="Pallavicini A."/>
            <person name="Perrotta G."/>
            <person name="Poncet V."/>
            <person name="Pot D."/>
            <person name="Priyono X."/>
            <person name="Rigoreau M."/>
            <person name="Rouard M."/>
            <person name="Rozas J."/>
            <person name="Tranchant-Dubreuil C."/>
            <person name="VanBuren R."/>
            <person name="Zhang Q."/>
            <person name="Andrade A.C."/>
            <person name="Argout X."/>
            <person name="Bertrand B."/>
            <person name="de Kochko A."/>
            <person name="Graziosi G."/>
            <person name="Henry R.J."/>
            <person name="Jayarama X."/>
            <person name="Ming R."/>
            <person name="Nagai C."/>
            <person name="Rounsley S."/>
            <person name="Sankoff D."/>
            <person name="Giuliano G."/>
            <person name="Albert V.A."/>
            <person name="Wincker P."/>
            <person name="Lashermes P."/>
        </authorList>
    </citation>
    <scope>NUCLEOTIDE SEQUENCE [LARGE SCALE GENOMIC DNA]</scope>
    <source>
        <strain evidence="13">cv. DH200-94</strain>
    </source>
</reference>
<dbReference type="PANTHER" id="PTHR32523">
    <property type="entry name" value="PHYTOL KINASE 1, CHLOROPLASTIC"/>
    <property type="match status" value="1"/>
</dbReference>
<evidence type="ECO:0000256" key="11">
    <source>
        <dbReference type="SAM" id="Phobius"/>
    </source>
</evidence>
<keyword evidence="7" id="KW-0418">Kinase</keyword>
<protein>
    <submittedName>
        <fullName evidence="12">Uncharacterized protein</fullName>
    </submittedName>
</protein>
<evidence type="ECO:0000313" key="13">
    <source>
        <dbReference type="Proteomes" id="UP000295252"/>
    </source>
</evidence>
<keyword evidence="13" id="KW-1185">Reference proteome</keyword>
<evidence type="ECO:0000256" key="6">
    <source>
        <dbReference type="ARBA" id="ARBA00022692"/>
    </source>
</evidence>
<feature type="transmembrane region" description="Helical" evidence="11">
    <location>
        <begin position="79"/>
        <end position="97"/>
    </location>
</feature>
<dbReference type="AlphaFoldDB" id="A0A068UBK9"/>
<dbReference type="Proteomes" id="UP000295252">
    <property type="component" value="Chromosome III"/>
</dbReference>
<keyword evidence="10 11" id="KW-0472">Membrane</keyword>
<dbReference type="OMA" id="CIAPIVG"/>
<keyword evidence="8" id="KW-0809">Transit peptide</keyword>